<dbReference type="AlphaFoldDB" id="A0A0C9XXE8"/>
<dbReference type="Proteomes" id="UP000054477">
    <property type="component" value="Unassembled WGS sequence"/>
</dbReference>
<evidence type="ECO:0000313" key="2">
    <source>
        <dbReference type="Proteomes" id="UP000054477"/>
    </source>
</evidence>
<keyword evidence="2" id="KW-1185">Reference proteome</keyword>
<proteinExistence type="predicted"/>
<organism evidence="1 2">
    <name type="scientific">Laccaria amethystina LaAM-08-1</name>
    <dbReference type="NCBI Taxonomy" id="1095629"/>
    <lineage>
        <taxon>Eukaryota</taxon>
        <taxon>Fungi</taxon>
        <taxon>Dikarya</taxon>
        <taxon>Basidiomycota</taxon>
        <taxon>Agaricomycotina</taxon>
        <taxon>Agaricomycetes</taxon>
        <taxon>Agaricomycetidae</taxon>
        <taxon>Agaricales</taxon>
        <taxon>Agaricineae</taxon>
        <taxon>Hydnangiaceae</taxon>
        <taxon>Laccaria</taxon>
    </lineage>
</organism>
<gene>
    <name evidence="1" type="ORF">K443DRAFT_674576</name>
</gene>
<name>A0A0C9XXE8_9AGAR</name>
<dbReference type="HOGENOM" id="CLU_2922951_0_0_1"/>
<reference evidence="2" key="2">
    <citation type="submission" date="2015-01" db="EMBL/GenBank/DDBJ databases">
        <title>Evolutionary Origins and Diversification of the Mycorrhizal Mutualists.</title>
        <authorList>
            <consortium name="DOE Joint Genome Institute"/>
            <consortium name="Mycorrhizal Genomics Consortium"/>
            <person name="Kohler A."/>
            <person name="Kuo A."/>
            <person name="Nagy L.G."/>
            <person name="Floudas D."/>
            <person name="Copeland A."/>
            <person name="Barry K.W."/>
            <person name="Cichocki N."/>
            <person name="Veneault-Fourrey C."/>
            <person name="LaButti K."/>
            <person name="Lindquist E.A."/>
            <person name="Lipzen A."/>
            <person name="Lundell T."/>
            <person name="Morin E."/>
            <person name="Murat C."/>
            <person name="Riley R."/>
            <person name="Ohm R."/>
            <person name="Sun H."/>
            <person name="Tunlid A."/>
            <person name="Henrissat B."/>
            <person name="Grigoriev I.V."/>
            <person name="Hibbett D.S."/>
            <person name="Martin F."/>
        </authorList>
    </citation>
    <scope>NUCLEOTIDE SEQUENCE [LARGE SCALE GENOMIC DNA]</scope>
    <source>
        <strain evidence="2">LaAM-08-1</strain>
    </source>
</reference>
<reference evidence="1 2" key="1">
    <citation type="submission" date="2014-04" db="EMBL/GenBank/DDBJ databases">
        <authorList>
            <consortium name="DOE Joint Genome Institute"/>
            <person name="Kuo A."/>
            <person name="Kohler A."/>
            <person name="Nagy L.G."/>
            <person name="Floudas D."/>
            <person name="Copeland A."/>
            <person name="Barry K.W."/>
            <person name="Cichocki N."/>
            <person name="Veneault-Fourrey C."/>
            <person name="LaButti K."/>
            <person name="Lindquist E.A."/>
            <person name="Lipzen A."/>
            <person name="Lundell T."/>
            <person name="Morin E."/>
            <person name="Murat C."/>
            <person name="Sun H."/>
            <person name="Tunlid A."/>
            <person name="Henrissat B."/>
            <person name="Grigoriev I.V."/>
            <person name="Hibbett D.S."/>
            <person name="Martin F."/>
            <person name="Nordberg H.P."/>
            <person name="Cantor M.N."/>
            <person name="Hua S.X."/>
        </authorList>
    </citation>
    <scope>NUCLEOTIDE SEQUENCE [LARGE SCALE GENOMIC DNA]</scope>
    <source>
        <strain evidence="1 2">LaAM-08-1</strain>
    </source>
</reference>
<dbReference type="EMBL" id="KN838554">
    <property type="protein sequence ID" value="KIK06299.1"/>
    <property type="molecule type" value="Genomic_DNA"/>
</dbReference>
<sequence>MPEQTFEVFPDTQHRRRLKVPRQLTLILREFALHDQKWNRMAHLLNSFTAHPNRVRRLSNT</sequence>
<protein>
    <submittedName>
        <fullName evidence="1">Uncharacterized protein</fullName>
    </submittedName>
</protein>
<accession>A0A0C9XXE8</accession>
<evidence type="ECO:0000313" key="1">
    <source>
        <dbReference type="EMBL" id="KIK06299.1"/>
    </source>
</evidence>